<evidence type="ECO:0000313" key="2">
    <source>
        <dbReference type="Proteomes" id="UP000276133"/>
    </source>
</evidence>
<accession>A0A3M7RZ51</accession>
<protein>
    <submittedName>
        <fullName evidence="1">Uncharacterized protein</fullName>
    </submittedName>
</protein>
<organism evidence="1 2">
    <name type="scientific">Brachionus plicatilis</name>
    <name type="common">Marine rotifer</name>
    <name type="synonym">Brachionus muelleri</name>
    <dbReference type="NCBI Taxonomy" id="10195"/>
    <lineage>
        <taxon>Eukaryota</taxon>
        <taxon>Metazoa</taxon>
        <taxon>Spiralia</taxon>
        <taxon>Gnathifera</taxon>
        <taxon>Rotifera</taxon>
        <taxon>Eurotatoria</taxon>
        <taxon>Monogononta</taxon>
        <taxon>Pseudotrocha</taxon>
        <taxon>Ploima</taxon>
        <taxon>Brachionidae</taxon>
        <taxon>Brachionus</taxon>
    </lineage>
</organism>
<reference evidence="1 2" key="1">
    <citation type="journal article" date="2018" name="Sci. Rep.">
        <title>Genomic signatures of local adaptation to the degree of environmental predictability in rotifers.</title>
        <authorList>
            <person name="Franch-Gras L."/>
            <person name="Hahn C."/>
            <person name="Garcia-Roger E.M."/>
            <person name="Carmona M.J."/>
            <person name="Serra M."/>
            <person name="Gomez A."/>
        </authorList>
    </citation>
    <scope>NUCLEOTIDE SEQUENCE [LARGE SCALE GENOMIC DNA]</scope>
    <source>
        <strain evidence="1">HYR1</strain>
    </source>
</reference>
<dbReference type="Proteomes" id="UP000276133">
    <property type="component" value="Unassembled WGS sequence"/>
</dbReference>
<dbReference type="AlphaFoldDB" id="A0A3M7RZ51"/>
<sequence length="89" mass="10628">MNKSSPKNQQSMSKLKKRNVGESFFSVIRVRNPKFLILERLRSPKERSVRQKLKVLELRSQLRVKERKILSLKTVCPCFSKKQFFEVFN</sequence>
<gene>
    <name evidence="1" type="ORF">BpHYR1_027508</name>
</gene>
<dbReference type="EMBL" id="REGN01002362">
    <property type="protein sequence ID" value="RNA28607.1"/>
    <property type="molecule type" value="Genomic_DNA"/>
</dbReference>
<comment type="caution">
    <text evidence="1">The sequence shown here is derived from an EMBL/GenBank/DDBJ whole genome shotgun (WGS) entry which is preliminary data.</text>
</comment>
<name>A0A3M7RZ51_BRAPC</name>
<evidence type="ECO:0000313" key="1">
    <source>
        <dbReference type="EMBL" id="RNA28607.1"/>
    </source>
</evidence>
<proteinExistence type="predicted"/>
<keyword evidence="2" id="KW-1185">Reference proteome</keyword>